<dbReference type="Gene3D" id="3.40.50.80">
    <property type="entry name" value="Nucleotide-binding domain of ferredoxin-NADP reductase (FNR) module"/>
    <property type="match status" value="1"/>
</dbReference>
<evidence type="ECO:0000313" key="2">
    <source>
        <dbReference type="EMBL" id="MFD0998632.1"/>
    </source>
</evidence>
<keyword evidence="3" id="KW-1185">Reference proteome</keyword>
<dbReference type="CDD" id="cd06193">
    <property type="entry name" value="siderophore_interacting"/>
    <property type="match status" value="1"/>
</dbReference>
<proteinExistence type="predicted"/>
<dbReference type="InterPro" id="IPR013113">
    <property type="entry name" value="SIP_FAD-bd"/>
</dbReference>
<name>A0ABW3JXQ5_9BACT</name>
<dbReference type="InterPro" id="IPR017927">
    <property type="entry name" value="FAD-bd_FR_type"/>
</dbReference>
<comment type="caution">
    <text evidence="2">The sequence shown here is derived from an EMBL/GenBank/DDBJ whole genome shotgun (WGS) entry which is preliminary data.</text>
</comment>
<gene>
    <name evidence="2" type="ORF">ACFQ21_04910</name>
</gene>
<feature type="domain" description="FAD-binding FR-type" evidence="1">
    <location>
        <begin position="18"/>
        <end position="116"/>
    </location>
</feature>
<dbReference type="SUPFAM" id="SSF63380">
    <property type="entry name" value="Riboflavin synthase domain-like"/>
    <property type="match status" value="1"/>
</dbReference>
<sequence length="242" mass="27329">MPHMPKWMGNVVETVFKRFIHDVTVSDVEYIHANLKKVTFTGDFSTVDFKLTQAVAFRVDDIHYRNYTPNFFDSEAGICSVCFYLHGNGPGSTFASGLQVGDKLKMIGPRGKSLYEAESKYHFFFGDETSLGLFNSLKNEIHANQQEYLGVLTLHPDLFDLPDKLDLMLDVVPKDTVMPYEHSAAYLNGLHGKLWDVWRASTFYLTGNANAIKGVRKVLLTKGVPPRNIRAQAFWAEGREGL</sequence>
<dbReference type="PANTHER" id="PTHR30157:SF0">
    <property type="entry name" value="NADPH-DEPENDENT FERRIC-CHELATE REDUCTASE"/>
    <property type="match status" value="1"/>
</dbReference>
<dbReference type="Gene3D" id="2.40.30.10">
    <property type="entry name" value="Translation factors"/>
    <property type="match status" value="1"/>
</dbReference>
<dbReference type="PROSITE" id="PS51384">
    <property type="entry name" value="FAD_FR"/>
    <property type="match status" value="1"/>
</dbReference>
<dbReference type="InterPro" id="IPR017938">
    <property type="entry name" value="Riboflavin_synthase-like_b-brl"/>
</dbReference>
<evidence type="ECO:0000313" key="3">
    <source>
        <dbReference type="Proteomes" id="UP001597112"/>
    </source>
</evidence>
<dbReference type="InterPro" id="IPR039261">
    <property type="entry name" value="FNR_nucleotide-bd"/>
</dbReference>
<dbReference type="EMBL" id="JBHTKA010000001">
    <property type="protein sequence ID" value="MFD0998632.1"/>
    <property type="molecule type" value="Genomic_DNA"/>
</dbReference>
<protein>
    <submittedName>
        <fullName evidence="2">Siderophore-interacting protein</fullName>
    </submittedName>
</protein>
<dbReference type="Proteomes" id="UP001597112">
    <property type="component" value="Unassembled WGS sequence"/>
</dbReference>
<organism evidence="2 3">
    <name type="scientific">Ohtaekwangia kribbensis</name>
    <dbReference type="NCBI Taxonomy" id="688913"/>
    <lineage>
        <taxon>Bacteria</taxon>
        <taxon>Pseudomonadati</taxon>
        <taxon>Bacteroidota</taxon>
        <taxon>Cytophagia</taxon>
        <taxon>Cytophagales</taxon>
        <taxon>Fulvivirgaceae</taxon>
        <taxon>Ohtaekwangia</taxon>
    </lineage>
</organism>
<reference evidence="3" key="1">
    <citation type="journal article" date="2019" name="Int. J. Syst. Evol. Microbiol.">
        <title>The Global Catalogue of Microorganisms (GCM) 10K type strain sequencing project: providing services to taxonomists for standard genome sequencing and annotation.</title>
        <authorList>
            <consortium name="The Broad Institute Genomics Platform"/>
            <consortium name="The Broad Institute Genome Sequencing Center for Infectious Disease"/>
            <person name="Wu L."/>
            <person name="Ma J."/>
        </authorList>
    </citation>
    <scope>NUCLEOTIDE SEQUENCE [LARGE SCALE GENOMIC DNA]</scope>
    <source>
        <strain evidence="3">CCUG 58938</strain>
    </source>
</reference>
<dbReference type="InterPro" id="IPR039374">
    <property type="entry name" value="SIP_fam"/>
</dbReference>
<accession>A0ABW3JXQ5</accession>
<dbReference type="RefSeq" id="WP_377575648.1">
    <property type="nucleotide sequence ID" value="NZ_JBHTKA010000001.1"/>
</dbReference>
<evidence type="ECO:0000259" key="1">
    <source>
        <dbReference type="PROSITE" id="PS51384"/>
    </source>
</evidence>
<dbReference type="Pfam" id="PF08021">
    <property type="entry name" value="FAD_binding_9"/>
    <property type="match status" value="1"/>
</dbReference>
<dbReference type="PANTHER" id="PTHR30157">
    <property type="entry name" value="FERRIC REDUCTASE, NADPH-DEPENDENT"/>
    <property type="match status" value="1"/>
</dbReference>